<accession>A0A0J8AXH9</accession>
<evidence type="ECO:0000256" key="3">
    <source>
        <dbReference type="ARBA" id="ARBA00022670"/>
    </source>
</evidence>
<dbReference type="Pfam" id="PF00450">
    <property type="entry name" value="Peptidase_S10"/>
    <property type="match status" value="1"/>
</dbReference>
<dbReference type="AlphaFoldDB" id="A0A0J8AXH9"/>
<dbReference type="EMBL" id="KQ101989">
    <property type="protein sequence ID" value="KMS93504.1"/>
    <property type="molecule type" value="Genomic_DNA"/>
</dbReference>
<dbReference type="Gramene" id="KMS93504">
    <property type="protein sequence ID" value="KMS93504"/>
    <property type="gene ID" value="BVRB_030810"/>
</dbReference>
<protein>
    <submittedName>
        <fullName evidence="6">Uncharacterized protein</fullName>
    </submittedName>
</protein>
<comment type="similarity">
    <text evidence="1">Belongs to the peptidase S10 family.</text>
</comment>
<evidence type="ECO:0000256" key="4">
    <source>
        <dbReference type="ARBA" id="ARBA00022801"/>
    </source>
</evidence>
<reference evidence="6 7" key="1">
    <citation type="journal article" date="2014" name="Nature">
        <title>The genome of the recently domesticated crop plant sugar beet (Beta vulgaris).</title>
        <authorList>
            <person name="Dohm J.C."/>
            <person name="Minoche A.E."/>
            <person name="Holtgrawe D."/>
            <person name="Capella-Gutierrez S."/>
            <person name="Zakrzewski F."/>
            <person name="Tafer H."/>
            <person name="Rupp O."/>
            <person name="Sorensen T.R."/>
            <person name="Stracke R."/>
            <person name="Reinhardt R."/>
            <person name="Goesmann A."/>
            <person name="Kraft T."/>
            <person name="Schulz B."/>
            <person name="Stadler P.F."/>
            <person name="Schmidt T."/>
            <person name="Gabaldon T."/>
            <person name="Lehrach H."/>
            <person name="Weisshaar B."/>
            <person name="Himmelbauer H."/>
        </authorList>
    </citation>
    <scope>NUCLEOTIDE SEQUENCE [LARGE SCALE GENOMIC DNA]</scope>
    <source>
        <tissue evidence="6">Taproot</tissue>
    </source>
</reference>
<proteinExistence type="inferred from homology"/>
<name>A0A0J8AXH9_BETVV</name>
<dbReference type="InterPro" id="IPR033124">
    <property type="entry name" value="Ser_caboxypep_his_AS"/>
</dbReference>
<evidence type="ECO:0000256" key="2">
    <source>
        <dbReference type="ARBA" id="ARBA00022645"/>
    </source>
</evidence>
<dbReference type="InterPro" id="IPR029058">
    <property type="entry name" value="AB_hydrolase_fold"/>
</dbReference>
<dbReference type="GO" id="GO:0004185">
    <property type="term" value="F:serine-type carboxypeptidase activity"/>
    <property type="evidence" value="ECO:0007669"/>
    <property type="project" value="InterPro"/>
</dbReference>
<gene>
    <name evidence="6" type="ORF">BVRB_030810</name>
</gene>
<dbReference type="InterPro" id="IPR001563">
    <property type="entry name" value="Peptidase_S10"/>
</dbReference>
<evidence type="ECO:0000256" key="5">
    <source>
        <dbReference type="ARBA" id="ARBA00023180"/>
    </source>
</evidence>
<dbReference type="OrthoDB" id="443318at2759"/>
<evidence type="ECO:0000313" key="6">
    <source>
        <dbReference type="EMBL" id="KMS93504.1"/>
    </source>
</evidence>
<feature type="non-terminal residue" evidence="6">
    <location>
        <position position="103"/>
    </location>
</feature>
<keyword evidence="7" id="KW-1185">Reference proteome</keyword>
<dbReference type="GO" id="GO:0006508">
    <property type="term" value="P:proteolysis"/>
    <property type="evidence" value="ECO:0007669"/>
    <property type="project" value="UniProtKB-KW"/>
</dbReference>
<dbReference type="Gene3D" id="3.40.50.1820">
    <property type="entry name" value="alpha/beta hydrolase"/>
    <property type="match status" value="1"/>
</dbReference>
<sequence>IGSLPFLEHVVRKTRVLVVNGEYDWVCNYIGIENLLDQYLMWDGKHEFVKSRKAWRHRENLGGYMRTGGNLTHLVVYDAGHMVPLDQPEISFDVMMKFTQSRK</sequence>
<evidence type="ECO:0000313" key="7">
    <source>
        <dbReference type="Proteomes" id="UP000035740"/>
    </source>
</evidence>
<keyword evidence="2" id="KW-0121">Carboxypeptidase</keyword>
<dbReference type="SUPFAM" id="SSF53474">
    <property type="entry name" value="alpha/beta-Hydrolases"/>
    <property type="match status" value="1"/>
</dbReference>
<keyword evidence="5" id="KW-0325">Glycoprotein</keyword>
<keyword evidence="3" id="KW-0645">Protease</keyword>
<organism evidence="6 7">
    <name type="scientific">Beta vulgaris subsp. vulgaris</name>
    <name type="common">Beet</name>
    <dbReference type="NCBI Taxonomy" id="3555"/>
    <lineage>
        <taxon>Eukaryota</taxon>
        <taxon>Viridiplantae</taxon>
        <taxon>Streptophyta</taxon>
        <taxon>Embryophyta</taxon>
        <taxon>Tracheophyta</taxon>
        <taxon>Spermatophyta</taxon>
        <taxon>Magnoliopsida</taxon>
        <taxon>eudicotyledons</taxon>
        <taxon>Gunneridae</taxon>
        <taxon>Pentapetalae</taxon>
        <taxon>Caryophyllales</taxon>
        <taxon>Chenopodiaceae</taxon>
        <taxon>Betoideae</taxon>
        <taxon>Beta</taxon>
    </lineage>
</organism>
<evidence type="ECO:0000256" key="1">
    <source>
        <dbReference type="ARBA" id="ARBA00009431"/>
    </source>
</evidence>
<dbReference type="Proteomes" id="UP000035740">
    <property type="component" value="Unassembled WGS sequence"/>
</dbReference>
<keyword evidence="4" id="KW-0378">Hydrolase</keyword>
<feature type="non-terminal residue" evidence="6">
    <location>
        <position position="1"/>
    </location>
</feature>
<dbReference type="PROSITE" id="PS00560">
    <property type="entry name" value="CARBOXYPEPT_SER_HIS"/>
    <property type="match status" value="1"/>
</dbReference>